<dbReference type="AlphaFoldDB" id="A0A1I1ZS65"/>
<keyword evidence="4 6" id="KW-0503">Monooxygenase</keyword>
<dbReference type="PANTHER" id="PTHR42847:SF4">
    <property type="entry name" value="ALKANESULFONATE MONOOXYGENASE-RELATED"/>
    <property type="match status" value="1"/>
</dbReference>
<evidence type="ECO:0000256" key="3">
    <source>
        <dbReference type="ARBA" id="ARBA00023002"/>
    </source>
</evidence>
<dbReference type="GO" id="GO:0046306">
    <property type="term" value="P:alkanesulfonate catabolic process"/>
    <property type="evidence" value="ECO:0007669"/>
    <property type="project" value="TreeGrafter"/>
</dbReference>
<keyword evidence="2" id="KW-0288">FMN</keyword>
<evidence type="ECO:0000259" key="5">
    <source>
        <dbReference type="Pfam" id="PF00296"/>
    </source>
</evidence>
<dbReference type="InterPro" id="IPR011251">
    <property type="entry name" value="Luciferase-like_dom"/>
</dbReference>
<proteinExistence type="predicted"/>
<dbReference type="OrthoDB" id="7903015at2"/>
<dbReference type="EMBL" id="FOND01000003">
    <property type="protein sequence ID" value="SFE34475.1"/>
    <property type="molecule type" value="Genomic_DNA"/>
</dbReference>
<keyword evidence="1" id="KW-0285">Flavoprotein</keyword>
<evidence type="ECO:0000256" key="4">
    <source>
        <dbReference type="ARBA" id="ARBA00023033"/>
    </source>
</evidence>
<dbReference type="RefSeq" id="WP_092195692.1">
    <property type="nucleotide sequence ID" value="NZ_FOND01000003.1"/>
</dbReference>
<keyword evidence="3" id="KW-0560">Oxidoreductase</keyword>
<protein>
    <submittedName>
        <fullName evidence="6">Flavin-dependent oxidoreductase, luciferase family (Includes alkanesulfonate monooxygenase SsuD and methylene tetrahydromethanopterin reductase)</fullName>
    </submittedName>
</protein>
<dbReference type="STRING" id="1798228.SAMN05216574_103131"/>
<dbReference type="Proteomes" id="UP000198589">
    <property type="component" value="Unassembled WGS sequence"/>
</dbReference>
<evidence type="ECO:0000313" key="6">
    <source>
        <dbReference type="EMBL" id="SFE34475.1"/>
    </source>
</evidence>
<dbReference type="Pfam" id="PF00296">
    <property type="entry name" value="Bac_luciferase"/>
    <property type="match status" value="1"/>
</dbReference>
<dbReference type="SUPFAM" id="SSF51679">
    <property type="entry name" value="Bacterial luciferase-like"/>
    <property type="match status" value="1"/>
</dbReference>
<dbReference type="Gene3D" id="3.20.20.30">
    <property type="entry name" value="Luciferase-like domain"/>
    <property type="match status" value="1"/>
</dbReference>
<dbReference type="InterPro" id="IPR050172">
    <property type="entry name" value="SsuD_RutA_monooxygenase"/>
</dbReference>
<gene>
    <name evidence="6" type="ORF">SAMN05216574_103131</name>
</gene>
<evidence type="ECO:0000256" key="2">
    <source>
        <dbReference type="ARBA" id="ARBA00022643"/>
    </source>
</evidence>
<organism evidence="6 7">
    <name type="scientific">Blastococcus tunisiensis</name>
    <dbReference type="NCBI Taxonomy" id="1798228"/>
    <lineage>
        <taxon>Bacteria</taxon>
        <taxon>Bacillati</taxon>
        <taxon>Actinomycetota</taxon>
        <taxon>Actinomycetes</taxon>
        <taxon>Geodermatophilales</taxon>
        <taxon>Geodermatophilaceae</taxon>
        <taxon>Blastococcus</taxon>
    </lineage>
</organism>
<dbReference type="InterPro" id="IPR036661">
    <property type="entry name" value="Luciferase-like_sf"/>
</dbReference>
<dbReference type="PANTHER" id="PTHR42847">
    <property type="entry name" value="ALKANESULFONATE MONOOXYGENASE"/>
    <property type="match status" value="1"/>
</dbReference>
<accession>A0A1I1ZS65</accession>
<sequence length="303" mass="32853">MIPGIGINLPQDITTIGDAGELRTFATEAEAEGFSSLWVLESSVPGALDPLSVLTFAAAATTRARLGVAILLTGFRPPLQLAREIASLDRLSNGRFTLGVGLGNDPGQYARYGLSVDHRGRHFEAGTALLRRLLGEDRVTSVEPWWQLEDVERPLLPVQSPTPPIWYGARQPAALDRAVRLGDGFIGAGSMTLADFETALGQVRELLDEHGRDPAGFTLAKRVYLHVGEPTTANWDAVRAWFDHEYGKPELADHCAVVGPAEVVAEHLARLRAQGVTELVLHPVVDLTEQRARLARDVVPLLS</sequence>
<evidence type="ECO:0000256" key="1">
    <source>
        <dbReference type="ARBA" id="ARBA00022630"/>
    </source>
</evidence>
<evidence type="ECO:0000313" key="7">
    <source>
        <dbReference type="Proteomes" id="UP000198589"/>
    </source>
</evidence>
<reference evidence="7" key="1">
    <citation type="submission" date="2016-10" db="EMBL/GenBank/DDBJ databases">
        <authorList>
            <person name="Varghese N."/>
            <person name="Submissions S."/>
        </authorList>
    </citation>
    <scope>NUCLEOTIDE SEQUENCE [LARGE SCALE GENOMIC DNA]</scope>
    <source>
        <strain evidence="7">DSM 46838</strain>
    </source>
</reference>
<dbReference type="GO" id="GO:0008726">
    <property type="term" value="F:alkanesulfonate monooxygenase activity"/>
    <property type="evidence" value="ECO:0007669"/>
    <property type="project" value="TreeGrafter"/>
</dbReference>
<feature type="domain" description="Luciferase-like" evidence="5">
    <location>
        <begin position="12"/>
        <end position="243"/>
    </location>
</feature>
<name>A0A1I1ZS65_9ACTN</name>
<keyword evidence="7" id="KW-1185">Reference proteome</keyword>